<dbReference type="EMBL" id="BARU01034459">
    <property type="protein sequence ID" value="GAH63957.1"/>
    <property type="molecule type" value="Genomic_DNA"/>
</dbReference>
<feature type="non-terminal residue" evidence="2">
    <location>
        <position position="1"/>
    </location>
</feature>
<sequence>LRQKRDAEISRINAQSTMEHAILKAQTDRDRELALSQSLRGEAVCDRMIANANTSKMCENANIDAKYATAQADMDIILATNSGKREAAQVYLDAVKARFNARIQQVKAERVIDTANEQNALALKRTDLASALAQAMAAREDSKRKLAALRKRQAELQTASLVNWSAKLAMFKNDSTEFKAFEMPVPETTPVTRTVSTWSFDDAE</sequence>
<dbReference type="AlphaFoldDB" id="X1H3K2"/>
<feature type="coiled-coil region" evidence="1">
    <location>
        <begin position="132"/>
        <end position="159"/>
    </location>
</feature>
<accession>X1H3K2</accession>
<proteinExistence type="predicted"/>
<gene>
    <name evidence="2" type="ORF">S03H2_54098</name>
</gene>
<protein>
    <submittedName>
        <fullName evidence="2">Uncharacterized protein</fullName>
    </submittedName>
</protein>
<evidence type="ECO:0000256" key="1">
    <source>
        <dbReference type="SAM" id="Coils"/>
    </source>
</evidence>
<organism evidence="2">
    <name type="scientific">marine sediment metagenome</name>
    <dbReference type="NCBI Taxonomy" id="412755"/>
    <lineage>
        <taxon>unclassified sequences</taxon>
        <taxon>metagenomes</taxon>
        <taxon>ecological metagenomes</taxon>
    </lineage>
</organism>
<comment type="caution">
    <text evidence="2">The sequence shown here is derived from an EMBL/GenBank/DDBJ whole genome shotgun (WGS) entry which is preliminary data.</text>
</comment>
<name>X1H3K2_9ZZZZ</name>
<evidence type="ECO:0000313" key="2">
    <source>
        <dbReference type="EMBL" id="GAH63957.1"/>
    </source>
</evidence>
<keyword evidence="1" id="KW-0175">Coiled coil</keyword>
<reference evidence="2" key="1">
    <citation type="journal article" date="2014" name="Front. Microbiol.">
        <title>High frequency of phylogenetically diverse reductive dehalogenase-homologous genes in deep subseafloor sedimentary metagenomes.</title>
        <authorList>
            <person name="Kawai M."/>
            <person name="Futagami T."/>
            <person name="Toyoda A."/>
            <person name="Takaki Y."/>
            <person name="Nishi S."/>
            <person name="Hori S."/>
            <person name="Arai W."/>
            <person name="Tsubouchi T."/>
            <person name="Morono Y."/>
            <person name="Uchiyama I."/>
            <person name="Ito T."/>
            <person name="Fujiyama A."/>
            <person name="Inagaki F."/>
            <person name="Takami H."/>
        </authorList>
    </citation>
    <scope>NUCLEOTIDE SEQUENCE</scope>
    <source>
        <strain evidence="2">Expedition CK06-06</strain>
    </source>
</reference>